<keyword evidence="1" id="KW-0808">Transferase</keyword>
<dbReference type="GO" id="GO:0004674">
    <property type="term" value="F:protein serine/threonine kinase activity"/>
    <property type="evidence" value="ECO:0007669"/>
    <property type="project" value="TreeGrafter"/>
</dbReference>
<name>A0A1F7W2I7_9BACT</name>
<dbReference type="EMBL" id="MGFD01000060">
    <property type="protein sequence ID" value="OGL97022.1"/>
    <property type="molecule type" value="Genomic_DNA"/>
</dbReference>
<evidence type="ECO:0000313" key="7">
    <source>
        <dbReference type="EMBL" id="OGL97022.1"/>
    </source>
</evidence>
<evidence type="ECO:0000256" key="2">
    <source>
        <dbReference type="ARBA" id="ARBA00022741"/>
    </source>
</evidence>
<keyword evidence="4 5" id="KW-0067">ATP-binding</keyword>
<dbReference type="InterPro" id="IPR017441">
    <property type="entry name" value="Protein_kinase_ATP_BS"/>
</dbReference>
<evidence type="ECO:0000259" key="6">
    <source>
        <dbReference type="PROSITE" id="PS50011"/>
    </source>
</evidence>
<dbReference type="InterPro" id="IPR008271">
    <property type="entry name" value="Ser/Thr_kinase_AS"/>
</dbReference>
<evidence type="ECO:0000313" key="8">
    <source>
        <dbReference type="Proteomes" id="UP000177331"/>
    </source>
</evidence>
<gene>
    <name evidence="7" type="ORF">A2318_04615</name>
</gene>
<feature type="binding site" evidence="5">
    <location>
        <position position="48"/>
    </location>
    <ligand>
        <name>ATP</name>
        <dbReference type="ChEBI" id="CHEBI:30616"/>
    </ligand>
</feature>
<organism evidence="7 8">
    <name type="scientific">Candidatus Uhrbacteria bacterium RIFOXYB2_FULL_45_11</name>
    <dbReference type="NCBI Taxonomy" id="1802421"/>
    <lineage>
        <taxon>Bacteria</taxon>
        <taxon>Candidatus Uhriibacteriota</taxon>
    </lineage>
</organism>
<evidence type="ECO:0000256" key="1">
    <source>
        <dbReference type="ARBA" id="ARBA00022679"/>
    </source>
</evidence>
<evidence type="ECO:0000256" key="3">
    <source>
        <dbReference type="ARBA" id="ARBA00022777"/>
    </source>
</evidence>
<keyword evidence="3" id="KW-0418">Kinase</keyword>
<reference evidence="7 8" key="1">
    <citation type="journal article" date="2016" name="Nat. Commun.">
        <title>Thousands of microbial genomes shed light on interconnected biogeochemical processes in an aquifer system.</title>
        <authorList>
            <person name="Anantharaman K."/>
            <person name="Brown C.T."/>
            <person name="Hug L.A."/>
            <person name="Sharon I."/>
            <person name="Castelle C.J."/>
            <person name="Probst A.J."/>
            <person name="Thomas B.C."/>
            <person name="Singh A."/>
            <person name="Wilkins M.J."/>
            <person name="Karaoz U."/>
            <person name="Brodie E.L."/>
            <person name="Williams K.H."/>
            <person name="Hubbard S.S."/>
            <person name="Banfield J.F."/>
        </authorList>
    </citation>
    <scope>NUCLEOTIDE SEQUENCE [LARGE SCALE GENOMIC DNA]</scope>
</reference>
<comment type="caution">
    <text evidence="7">The sequence shown here is derived from an EMBL/GenBank/DDBJ whole genome shotgun (WGS) entry which is preliminary data.</text>
</comment>
<proteinExistence type="predicted"/>
<dbReference type="InterPro" id="IPR000719">
    <property type="entry name" value="Prot_kinase_dom"/>
</dbReference>
<dbReference type="InterPro" id="IPR011009">
    <property type="entry name" value="Kinase-like_dom_sf"/>
</dbReference>
<dbReference type="SUPFAM" id="SSF56112">
    <property type="entry name" value="Protein kinase-like (PK-like)"/>
    <property type="match status" value="1"/>
</dbReference>
<protein>
    <recommendedName>
        <fullName evidence="6">Protein kinase domain-containing protein</fullName>
    </recommendedName>
</protein>
<dbReference type="SMART" id="SM00220">
    <property type="entry name" value="S_TKc"/>
    <property type="match status" value="1"/>
</dbReference>
<dbReference type="PANTHER" id="PTHR43289">
    <property type="entry name" value="MITOGEN-ACTIVATED PROTEIN KINASE KINASE KINASE 20-RELATED"/>
    <property type="match status" value="1"/>
</dbReference>
<dbReference type="PROSITE" id="PS00108">
    <property type="entry name" value="PROTEIN_KINASE_ST"/>
    <property type="match status" value="1"/>
</dbReference>
<dbReference type="CDD" id="cd14014">
    <property type="entry name" value="STKc_PknB_like"/>
    <property type="match status" value="1"/>
</dbReference>
<dbReference type="Gene3D" id="3.30.200.20">
    <property type="entry name" value="Phosphorylase Kinase, domain 1"/>
    <property type="match status" value="1"/>
</dbReference>
<dbReference type="AlphaFoldDB" id="A0A1F7W2I7"/>
<dbReference type="GO" id="GO:0005524">
    <property type="term" value="F:ATP binding"/>
    <property type="evidence" value="ECO:0007669"/>
    <property type="project" value="UniProtKB-UniRule"/>
</dbReference>
<evidence type="ECO:0000256" key="4">
    <source>
        <dbReference type="ARBA" id="ARBA00022840"/>
    </source>
</evidence>
<feature type="domain" description="Protein kinase" evidence="6">
    <location>
        <begin position="19"/>
        <end position="270"/>
    </location>
</feature>
<dbReference type="STRING" id="1802421.A2318_04615"/>
<keyword evidence="2 5" id="KW-0547">Nucleotide-binding</keyword>
<accession>A0A1F7W2I7</accession>
<dbReference type="Pfam" id="PF00069">
    <property type="entry name" value="Pkinase"/>
    <property type="match status" value="1"/>
</dbReference>
<dbReference type="Proteomes" id="UP000177331">
    <property type="component" value="Unassembled WGS sequence"/>
</dbReference>
<dbReference type="PANTHER" id="PTHR43289:SF6">
    <property type="entry name" value="SERINE_THREONINE-PROTEIN KINASE NEKL-3"/>
    <property type="match status" value="1"/>
</dbReference>
<evidence type="ECO:0000256" key="5">
    <source>
        <dbReference type="PROSITE-ProRule" id="PRU10141"/>
    </source>
</evidence>
<sequence length="624" mass="68762">MIEEEEIRRIFREHQAGRFEIRKVLGVGGMGIVVQAFDKLLKVLRAIKIFNPELLANDSLVRRFENEASIMAGIEHPNIVKVYDIGEIQSHRFIVLEWIDGGSLGALLERSGPMHPRVALLMIYYVCDALSVAHKRGIIHRDIKPDNILITKDGMPKVADFGIAHMDGDDKNPLTGVGEGLATPRIGAPEQFANAASVDARADVYATAVTFWMLMTRMLPPGLLFLHDMEQDPELLRNIPPCLHSILKKAVAYHPQGRYATMEEFVQALRNVEDQFPPMENDDHLSSGKDYQPSVWALTQIGATRIGSKPVISDVPEPTALSKKPSVSETDLVEEQVIEPTRFSKKTPASERDGNTLAYQPNEQVRAAPVPAIEIVSNSVANVGEAREPPLRNVIEQAHAPNWRRSFLVAASVLCVVGLGLFLWTYTRTSEIAPTILIGEQKPIVAMSPDVVQAMADVLIPADVSITTDVVNIDVALKPESDATTTVVPVPIEPVSEKRVEKKDRKNEKIPRSTEVKAGETLVLKPPIKKAEPTIIEPTQPKPETVKVRVEFKPSSDDPIRAWLVGSGGRHKLPGSVAPGTYKIVAIFKDQETETVALSKLEVAEGTSLQISCDSAREICWKKL</sequence>
<dbReference type="PROSITE" id="PS00107">
    <property type="entry name" value="PROTEIN_KINASE_ATP"/>
    <property type="match status" value="1"/>
</dbReference>
<dbReference type="PROSITE" id="PS50011">
    <property type="entry name" value="PROTEIN_KINASE_DOM"/>
    <property type="match status" value="1"/>
</dbReference>
<dbReference type="Gene3D" id="1.10.510.10">
    <property type="entry name" value="Transferase(Phosphotransferase) domain 1"/>
    <property type="match status" value="1"/>
</dbReference>